<dbReference type="InterPro" id="IPR023380">
    <property type="entry name" value="DsbB-like_sf"/>
</dbReference>
<keyword evidence="11" id="KW-0676">Redox-active center</keyword>
<evidence type="ECO:0000256" key="2">
    <source>
        <dbReference type="ARBA" id="ARBA00007602"/>
    </source>
</evidence>
<evidence type="ECO:0000256" key="11">
    <source>
        <dbReference type="ARBA" id="ARBA00023284"/>
    </source>
</evidence>
<dbReference type="PIRSF" id="PIRSF036659">
    <property type="entry name" value="BdbC"/>
    <property type="match status" value="1"/>
</dbReference>
<dbReference type="GO" id="GO:0006457">
    <property type="term" value="P:protein folding"/>
    <property type="evidence" value="ECO:0007669"/>
    <property type="project" value="InterPro"/>
</dbReference>
<keyword evidence="5" id="KW-0249">Electron transport</keyword>
<dbReference type="RefSeq" id="WP_168106668.1">
    <property type="nucleotide sequence ID" value="NZ_VTOX01000002.1"/>
</dbReference>
<keyword evidence="6 12" id="KW-1133">Transmembrane helix</keyword>
<evidence type="ECO:0000256" key="4">
    <source>
        <dbReference type="ARBA" id="ARBA00022692"/>
    </source>
</evidence>
<keyword evidence="4 12" id="KW-0812">Transmembrane</keyword>
<dbReference type="Proteomes" id="UP000521868">
    <property type="component" value="Unassembled WGS sequence"/>
</dbReference>
<evidence type="ECO:0000256" key="1">
    <source>
        <dbReference type="ARBA" id="ARBA00004141"/>
    </source>
</evidence>
<dbReference type="GO" id="GO:0016020">
    <property type="term" value="C:membrane"/>
    <property type="evidence" value="ECO:0007669"/>
    <property type="project" value="UniProtKB-SubCell"/>
</dbReference>
<evidence type="ECO:0000313" key="13">
    <source>
        <dbReference type="EMBL" id="NKE65554.1"/>
    </source>
</evidence>
<keyword evidence="8 12" id="KW-0472">Membrane</keyword>
<dbReference type="GO" id="GO:0015035">
    <property type="term" value="F:protein-disulfide reductase activity"/>
    <property type="evidence" value="ECO:0007669"/>
    <property type="project" value="InterPro"/>
</dbReference>
<keyword evidence="9" id="KW-1015">Disulfide bond</keyword>
<organism evidence="13 14">
    <name type="scientific">Ramlibacter lithotrophicus</name>
    <dbReference type="NCBI Taxonomy" id="2606681"/>
    <lineage>
        <taxon>Bacteria</taxon>
        <taxon>Pseudomonadati</taxon>
        <taxon>Pseudomonadota</taxon>
        <taxon>Betaproteobacteria</taxon>
        <taxon>Burkholderiales</taxon>
        <taxon>Comamonadaceae</taxon>
        <taxon>Ramlibacter</taxon>
    </lineage>
</organism>
<keyword evidence="3" id="KW-0813">Transport</keyword>
<evidence type="ECO:0000256" key="3">
    <source>
        <dbReference type="ARBA" id="ARBA00022448"/>
    </source>
</evidence>
<sequence length="156" mass="16658">MKQSAARLRHPATVDAAGSEAAWPFVFAAWLVATAATLGALFLSEVVEVAPCALCWYQRAFMFPLVLVLATGLFPLDRRVVRYAAPLVAAGWLVALYHLLLTKGVIPAGLSPCTQGVPCSEDKVAWFGFVTIPLLSLLSFTAIGAALAAARTRFRP</sequence>
<comment type="caution">
    <text evidence="13">The sequence shown here is derived from an EMBL/GenBank/DDBJ whole genome shotgun (WGS) entry which is preliminary data.</text>
</comment>
<comment type="subcellular location">
    <subcellularLocation>
        <location evidence="1">Membrane</location>
        <topology evidence="1">Multi-pass membrane protein</topology>
    </subcellularLocation>
</comment>
<dbReference type="InterPro" id="IPR012187">
    <property type="entry name" value="Disulphide_bond_form_BdbC"/>
</dbReference>
<evidence type="ECO:0000256" key="9">
    <source>
        <dbReference type="ARBA" id="ARBA00023157"/>
    </source>
</evidence>
<dbReference type="PANTHER" id="PTHR43469:SF1">
    <property type="entry name" value="SPBETA PROPHAGE-DERIVED DISULFIDE BOND FORMATION PROTEIN B"/>
    <property type="match status" value="1"/>
</dbReference>
<dbReference type="InterPro" id="IPR003752">
    <property type="entry name" value="DiS_bond_form_DsbB/BdbC"/>
</dbReference>
<keyword evidence="14" id="KW-1185">Reference proteome</keyword>
<accession>A0A7X6DE81</accession>
<feature type="transmembrane region" description="Helical" evidence="12">
    <location>
        <begin position="56"/>
        <end position="76"/>
    </location>
</feature>
<dbReference type="EMBL" id="VTOX01000002">
    <property type="protein sequence ID" value="NKE65554.1"/>
    <property type="molecule type" value="Genomic_DNA"/>
</dbReference>
<evidence type="ECO:0000256" key="6">
    <source>
        <dbReference type="ARBA" id="ARBA00022989"/>
    </source>
</evidence>
<feature type="transmembrane region" description="Helical" evidence="12">
    <location>
        <begin position="83"/>
        <end position="106"/>
    </location>
</feature>
<evidence type="ECO:0000256" key="12">
    <source>
        <dbReference type="SAM" id="Phobius"/>
    </source>
</evidence>
<dbReference type="AlphaFoldDB" id="A0A7X6DE81"/>
<feature type="transmembrane region" description="Helical" evidence="12">
    <location>
        <begin position="21"/>
        <end position="44"/>
    </location>
</feature>
<comment type="similarity">
    <text evidence="2">Belongs to the DsbB family. BdbC subfamily.</text>
</comment>
<evidence type="ECO:0000256" key="10">
    <source>
        <dbReference type="ARBA" id="ARBA00023186"/>
    </source>
</evidence>
<keyword evidence="7" id="KW-0560">Oxidoreductase</keyword>
<dbReference type="Gene3D" id="1.20.1550.10">
    <property type="entry name" value="DsbB-like"/>
    <property type="match status" value="1"/>
</dbReference>
<keyword evidence="10" id="KW-0143">Chaperone</keyword>
<evidence type="ECO:0000256" key="8">
    <source>
        <dbReference type="ARBA" id="ARBA00023136"/>
    </source>
</evidence>
<feature type="transmembrane region" description="Helical" evidence="12">
    <location>
        <begin position="126"/>
        <end position="150"/>
    </location>
</feature>
<evidence type="ECO:0000256" key="5">
    <source>
        <dbReference type="ARBA" id="ARBA00022982"/>
    </source>
</evidence>
<evidence type="ECO:0000256" key="7">
    <source>
        <dbReference type="ARBA" id="ARBA00023002"/>
    </source>
</evidence>
<name>A0A7X6DE81_9BURK</name>
<reference evidence="13 14" key="1">
    <citation type="journal article" date="2020" name="Nature">
        <title>Bacterial chemolithoautotrophy via manganese oxidation.</title>
        <authorList>
            <person name="Yu H."/>
            <person name="Leadbetter J.R."/>
        </authorList>
    </citation>
    <scope>NUCLEOTIDE SEQUENCE [LARGE SCALE GENOMIC DNA]</scope>
    <source>
        <strain evidence="13 14">RBP-1</strain>
    </source>
</reference>
<dbReference type="Pfam" id="PF02600">
    <property type="entry name" value="DsbB"/>
    <property type="match status" value="1"/>
</dbReference>
<proteinExistence type="inferred from homology"/>
<evidence type="ECO:0000313" key="14">
    <source>
        <dbReference type="Proteomes" id="UP000521868"/>
    </source>
</evidence>
<dbReference type="SUPFAM" id="SSF158442">
    <property type="entry name" value="DsbB-like"/>
    <property type="match status" value="1"/>
</dbReference>
<dbReference type="PANTHER" id="PTHR43469">
    <property type="entry name" value="DISULFIDE FORMATION PROTEIN-RELATED"/>
    <property type="match status" value="1"/>
</dbReference>
<protein>
    <submittedName>
        <fullName evidence="13">Disulfide bond formation protein B</fullName>
    </submittedName>
</protein>
<gene>
    <name evidence="13" type="ORF">RAMLITH_06940</name>
</gene>